<dbReference type="OrthoDB" id="5419887at2"/>
<dbReference type="Pfam" id="PF26309">
    <property type="entry name" value="DUF8082"/>
    <property type="match status" value="1"/>
</dbReference>
<gene>
    <name evidence="2" type="ORF">MTBBW1_2130090</name>
</gene>
<proteinExistence type="predicted"/>
<evidence type="ECO:0000313" key="3">
    <source>
        <dbReference type="Proteomes" id="UP000191931"/>
    </source>
</evidence>
<evidence type="ECO:0000259" key="1">
    <source>
        <dbReference type="Pfam" id="PF26309"/>
    </source>
</evidence>
<accession>A0A1W1HCT8</accession>
<dbReference type="InterPro" id="IPR058395">
    <property type="entry name" value="DUF8082"/>
</dbReference>
<dbReference type="AlphaFoldDB" id="A0A1W1HCT8"/>
<organism evidence="2 3">
    <name type="scientific">Desulfamplus magnetovallimortis</name>
    <dbReference type="NCBI Taxonomy" id="1246637"/>
    <lineage>
        <taxon>Bacteria</taxon>
        <taxon>Pseudomonadati</taxon>
        <taxon>Thermodesulfobacteriota</taxon>
        <taxon>Desulfobacteria</taxon>
        <taxon>Desulfobacterales</taxon>
        <taxon>Desulfobacteraceae</taxon>
        <taxon>Desulfamplus</taxon>
    </lineage>
</organism>
<name>A0A1W1HCT8_9BACT</name>
<evidence type="ECO:0000313" key="2">
    <source>
        <dbReference type="EMBL" id="SLM30195.1"/>
    </source>
</evidence>
<dbReference type="Proteomes" id="UP000191931">
    <property type="component" value="Unassembled WGS sequence"/>
</dbReference>
<feature type="domain" description="DUF8082" evidence="1">
    <location>
        <begin position="96"/>
        <end position="163"/>
    </location>
</feature>
<keyword evidence="3" id="KW-1185">Reference proteome</keyword>
<protein>
    <recommendedName>
        <fullName evidence="1">DUF8082 domain-containing protein</fullName>
    </recommendedName>
</protein>
<dbReference type="RefSeq" id="WP_080807817.1">
    <property type="nucleotide sequence ID" value="NZ_LT828558.1"/>
</dbReference>
<reference evidence="2 3" key="1">
    <citation type="submission" date="2017-03" db="EMBL/GenBank/DDBJ databases">
        <authorList>
            <person name="Afonso C.L."/>
            <person name="Miller P.J."/>
            <person name="Scott M.A."/>
            <person name="Spackman E."/>
            <person name="Goraichik I."/>
            <person name="Dimitrov K.M."/>
            <person name="Suarez D.L."/>
            <person name="Swayne D.E."/>
        </authorList>
    </citation>
    <scope>NUCLEOTIDE SEQUENCE [LARGE SCALE GENOMIC DNA]</scope>
    <source>
        <strain evidence="2">PRJEB14757</strain>
    </source>
</reference>
<dbReference type="EMBL" id="FWEV01000128">
    <property type="protein sequence ID" value="SLM30195.1"/>
    <property type="molecule type" value="Genomic_DNA"/>
</dbReference>
<sequence length="167" mass="19168">MIKYRIELIPSAEKNITLTSSEWAIVVMFSKFSDFNKMVIELKLRMNIDFDEIKQALSSLQKKKILKLLQTQTDDDVQAKSSEATEEKSMENMAVFWDKITKELSRAIGPIADIVIDDAVGEFKASRDNFPSKYLYSLVEKVATEIHTAAEKSQFQKAMLEFIKDNM</sequence>
<dbReference type="STRING" id="1246637.MTBBW1_2130090"/>